<keyword evidence="2" id="KW-1185">Reference proteome</keyword>
<protein>
    <submittedName>
        <fullName evidence="1">Uncharacterized protein</fullName>
    </submittedName>
</protein>
<dbReference type="EMBL" id="QJKF01000003">
    <property type="protein sequence ID" value="PXX66965.1"/>
    <property type="molecule type" value="Genomic_DNA"/>
</dbReference>
<evidence type="ECO:0000313" key="2">
    <source>
        <dbReference type="Proteomes" id="UP000247569"/>
    </source>
</evidence>
<reference evidence="1 2" key="1">
    <citation type="submission" date="2018-05" db="EMBL/GenBank/DDBJ databases">
        <title>Genomic Encyclopedia of Type Strains, Phase IV (KMG-IV): sequencing the most valuable type-strain genomes for metagenomic binning, comparative biology and taxonomic classification.</title>
        <authorList>
            <person name="Goeker M."/>
        </authorList>
    </citation>
    <scope>NUCLEOTIDE SEQUENCE [LARGE SCALE GENOMIC DNA]</scope>
    <source>
        <strain evidence="1 2">DSM 44704</strain>
    </source>
</reference>
<sequence length="216" mass="22414">MFVRTEYRTVPHDREVRCAHPNIPEDDISTARSTLARLSVAVLGAIAVAGVPQVAVAHTEETSQFVAALIDQARARTASAHARGASALEAVGRQPDELGTESAAHFDAAIWRDSAADINLRSPSASTVPAEMAAAARAAAAALHTVEQLPDAPKQVRLTAAAAKRAADKAAAEPTDVKLANFAAAAENAALAASTEAFGTTASKVEWVATYTVPER</sequence>
<evidence type="ECO:0000313" key="1">
    <source>
        <dbReference type="EMBL" id="PXX66965.1"/>
    </source>
</evidence>
<proteinExistence type="predicted"/>
<dbReference type="AlphaFoldDB" id="A0A318KAY8"/>
<dbReference type="Proteomes" id="UP000247569">
    <property type="component" value="Unassembled WGS sequence"/>
</dbReference>
<organism evidence="1 2">
    <name type="scientific">Nocardia tenerifensis</name>
    <dbReference type="NCBI Taxonomy" id="228006"/>
    <lineage>
        <taxon>Bacteria</taxon>
        <taxon>Bacillati</taxon>
        <taxon>Actinomycetota</taxon>
        <taxon>Actinomycetes</taxon>
        <taxon>Mycobacteriales</taxon>
        <taxon>Nocardiaceae</taxon>
        <taxon>Nocardia</taxon>
    </lineage>
</organism>
<accession>A0A318KAY8</accession>
<name>A0A318KAY8_9NOCA</name>
<gene>
    <name evidence="1" type="ORF">DFR70_103721</name>
</gene>
<comment type="caution">
    <text evidence="1">The sequence shown here is derived from an EMBL/GenBank/DDBJ whole genome shotgun (WGS) entry which is preliminary data.</text>
</comment>